<keyword evidence="3" id="KW-1185">Reference proteome</keyword>
<evidence type="ECO:0000313" key="2">
    <source>
        <dbReference type="EMBL" id="ORY27378.1"/>
    </source>
</evidence>
<gene>
    <name evidence="2" type="ORF">BCR39DRAFT_560104</name>
</gene>
<dbReference type="InParanoid" id="A0A1Y2AXT0"/>
<dbReference type="OrthoDB" id="2502001at2759"/>
<reference evidence="2 3" key="1">
    <citation type="submission" date="2016-07" db="EMBL/GenBank/DDBJ databases">
        <title>Pervasive Adenine N6-methylation of Active Genes in Fungi.</title>
        <authorList>
            <consortium name="DOE Joint Genome Institute"/>
            <person name="Mondo S.J."/>
            <person name="Dannebaum R.O."/>
            <person name="Kuo R.C."/>
            <person name="Labutti K."/>
            <person name="Haridas S."/>
            <person name="Kuo A."/>
            <person name="Salamov A."/>
            <person name="Ahrendt S.R."/>
            <person name="Lipzen A."/>
            <person name="Sullivan W."/>
            <person name="Andreopoulos W.B."/>
            <person name="Clum A."/>
            <person name="Lindquist E."/>
            <person name="Daum C."/>
            <person name="Ramamoorthy G.K."/>
            <person name="Gryganskyi A."/>
            <person name="Culley D."/>
            <person name="Magnuson J.K."/>
            <person name="James T.Y."/>
            <person name="O'Malley M.A."/>
            <person name="Stajich J.E."/>
            <person name="Spatafora J.W."/>
            <person name="Visel A."/>
            <person name="Grigoriev I.V."/>
        </authorList>
    </citation>
    <scope>NUCLEOTIDE SEQUENCE [LARGE SCALE GENOMIC DNA]</scope>
    <source>
        <strain evidence="2 3">68-887.2</strain>
    </source>
</reference>
<dbReference type="AlphaFoldDB" id="A0A1Y2AXT0"/>
<feature type="chain" id="PRO_5012350040" evidence="1">
    <location>
        <begin position="19"/>
        <end position="282"/>
    </location>
</feature>
<protein>
    <submittedName>
        <fullName evidence="2">Uncharacterized protein</fullName>
    </submittedName>
</protein>
<dbReference type="Proteomes" id="UP000193986">
    <property type="component" value="Unassembled WGS sequence"/>
</dbReference>
<proteinExistence type="predicted"/>
<feature type="signal peptide" evidence="1">
    <location>
        <begin position="1"/>
        <end position="18"/>
    </location>
</feature>
<accession>A0A1Y2AXT0</accession>
<organism evidence="2 3">
    <name type="scientific">Naematelia encephala</name>
    <dbReference type="NCBI Taxonomy" id="71784"/>
    <lineage>
        <taxon>Eukaryota</taxon>
        <taxon>Fungi</taxon>
        <taxon>Dikarya</taxon>
        <taxon>Basidiomycota</taxon>
        <taxon>Agaricomycotina</taxon>
        <taxon>Tremellomycetes</taxon>
        <taxon>Tremellales</taxon>
        <taxon>Naemateliaceae</taxon>
        <taxon>Naematelia</taxon>
    </lineage>
</organism>
<comment type="caution">
    <text evidence="2">The sequence shown here is derived from an EMBL/GenBank/DDBJ whole genome shotgun (WGS) entry which is preliminary data.</text>
</comment>
<dbReference type="EMBL" id="MCFC01000039">
    <property type="protein sequence ID" value="ORY27378.1"/>
    <property type="molecule type" value="Genomic_DNA"/>
</dbReference>
<name>A0A1Y2AXT0_9TREE</name>
<sequence>MHLLGLLALALTSTSVLAEVTAGSVFDVAKKVVTNALTGKVPSDISYLDTTDEEAKVVRIDDRNASVLNEGNWVILVHAPPRRPLDRAFMQVHSNASLAYHEFSPELSASAETPMEEFHFARIDFMDAVEISTRWMVWRPPKIVIIENQGPNRSIRFISNGNIPLNGTTLFRAIRDETYRQVPTWESNWAPGGDKAWIIDYYLAAMAKWSEKTSRIPNFVWLMLSGYIAKELLGWLHSARGNTQVPTTTTTTTTPLTGSAAAAARAQLRARAAAAKNKPKSQ</sequence>
<evidence type="ECO:0000313" key="3">
    <source>
        <dbReference type="Proteomes" id="UP000193986"/>
    </source>
</evidence>
<keyword evidence="1" id="KW-0732">Signal</keyword>
<evidence type="ECO:0000256" key="1">
    <source>
        <dbReference type="SAM" id="SignalP"/>
    </source>
</evidence>